<dbReference type="AlphaFoldDB" id="A0A2V3UUC0"/>
<evidence type="ECO:0000256" key="2">
    <source>
        <dbReference type="SAM" id="SignalP"/>
    </source>
</evidence>
<reference evidence="3 4" key="1">
    <citation type="submission" date="2018-05" db="EMBL/GenBank/DDBJ databases">
        <title>Genomic Encyclopedia of Type Strains, Phase IV (KMG-IV): sequencing the most valuable type-strain genomes for metagenomic binning, comparative biology and taxonomic classification.</title>
        <authorList>
            <person name="Goeker M."/>
        </authorList>
    </citation>
    <scope>NUCLEOTIDE SEQUENCE [LARGE SCALE GENOMIC DNA]</scope>
    <source>
        <strain evidence="3 4">DSM 6462</strain>
    </source>
</reference>
<feature type="signal peptide" evidence="2">
    <location>
        <begin position="1"/>
        <end position="27"/>
    </location>
</feature>
<dbReference type="EMBL" id="QJJK01000001">
    <property type="protein sequence ID" value="PXW64308.1"/>
    <property type="molecule type" value="Genomic_DNA"/>
</dbReference>
<feature type="chain" id="PRO_5016130131" description="Conjugative transfer region protein TrbK" evidence="2">
    <location>
        <begin position="28"/>
        <end position="107"/>
    </location>
</feature>
<dbReference type="RefSeq" id="WP_210206326.1">
    <property type="nucleotide sequence ID" value="NZ_JAHBRY010000001.1"/>
</dbReference>
<accession>A0A2V3UUC0</accession>
<evidence type="ECO:0000313" key="4">
    <source>
        <dbReference type="Proteomes" id="UP000248021"/>
    </source>
</evidence>
<sequence length="107" mass="11505">MLRQIIRLSVVAAIAIGAGLLVQSAGAADTVDSLAADPQRLREVQKLCKDDWAGTGDELCTMASKAQRRRFMGSGKTPYTPHPVDLFPSLKKSRTPEKTDPVAPDAE</sequence>
<feature type="region of interest" description="Disordered" evidence="1">
    <location>
        <begin position="71"/>
        <end position="107"/>
    </location>
</feature>
<evidence type="ECO:0000256" key="1">
    <source>
        <dbReference type="SAM" id="MobiDB-lite"/>
    </source>
</evidence>
<evidence type="ECO:0000313" key="3">
    <source>
        <dbReference type="EMBL" id="PXW64308.1"/>
    </source>
</evidence>
<dbReference type="Proteomes" id="UP000248021">
    <property type="component" value="Unassembled WGS sequence"/>
</dbReference>
<keyword evidence="2" id="KW-0732">Signal</keyword>
<proteinExistence type="predicted"/>
<protein>
    <recommendedName>
        <fullName evidence="5">Conjugative transfer region protein TrbK</fullName>
    </recommendedName>
</protein>
<evidence type="ECO:0008006" key="5">
    <source>
        <dbReference type="Google" id="ProtNLM"/>
    </source>
</evidence>
<comment type="caution">
    <text evidence="3">The sequence shown here is derived from an EMBL/GenBank/DDBJ whole genome shotgun (WGS) entry which is preliminary data.</text>
</comment>
<organism evidence="3 4">
    <name type="scientific">Chelatococcus asaccharovorans</name>
    <dbReference type="NCBI Taxonomy" id="28210"/>
    <lineage>
        <taxon>Bacteria</taxon>
        <taxon>Pseudomonadati</taxon>
        <taxon>Pseudomonadota</taxon>
        <taxon>Alphaproteobacteria</taxon>
        <taxon>Hyphomicrobiales</taxon>
        <taxon>Chelatococcaceae</taxon>
        <taxon>Chelatococcus</taxon>
    </lineage>
</organism>
<name>A0A2V3UUC0_9HYPH</name>
<keyword evidence="4" id="KW-1185">Reference proteome</keyword>
<gene>
    <name evidence="3" type="ORF">C7450_10163</name>
</gene>